<feature type="region of interest" description="Disordered" evidence="1">
    <location>
        <begin position="39"/>
        <end position="86"/>
    </location>
</feature>
<keyword evidence="3" id="KW-1185">Reference proteome</keyword>
<gene>
    <name evidence="2" type="ORF">BaRGS_00036687</name>
</gene>
<evidence type="ECO:0000313" key="2">
    <source>
        <dbReference type="EMBL" id="KAK7468104.1"/>
    </source>
</evidence>
<accession>A0ABD0JB77</accession>
<comment type="caution">
    <text evidence="2">The sequence shown here is derived from an EMBL/GenBank/DDBJ whole genome shotgun (WGS) entry which is preliminary data.</text>
</comment>
<reference evidence="2 3" key="1">
    <citation type="journal article" date="2023" name="Sci. Data">
        <title>Genome assembly of the Korean intertidal mud-creeper Batillaria attramentaria.</title>
        <authorList>
            <person name="Patra A.K."/>
            <person name="Ho P.T."/>
            <person name="Jun S."/>
            <person name="Lee S.J."/>
            <person name="Kim Y."/>
            <person name="Won Y.J."/>
        </authorList>
    </citation>
    <scope>NUCLEOTIDE SEQUENCE [LARGE SCALE GENOMIC DNA]</scope>
    <source>
        <strain evidence="2">Wonlab-2016</strain>
    </source>
</reference>
<protein>
    <submittedName>
        <fullName evidence="2">Uncharacterized protein</fullName>
    </submittedName>
</protein>
<name>A0ABD0JB77_9CAEN</name>
<dbReference type="Proteomes" id="UP001519460">
    <property type="component" value="Unassembled WGS sequence"/>
</dbReference>
<proteinExistence type="predicted"/>
<organism evidence="2 3">
    <name type="scientific">Batillaria attramentaria</name>
    <dbReference type="NCBI Taxonomy" id="370345"/>
    <lineage>
        <taxon>Eukaryota</taxon>
        <taxon>Metazoa</taxon>
        <taxon>Spiralia</taxon>
        <taxon>Lophotrochozoa</taxon>
        <taxon>Mollusca</taxon>
        <taxon>Gastropoda</taxon>
        <taxon>Caenogastropoda</taxon>
        <taxon>Sorbeoconcha</taxon>
        <taxon>Cerithioidea</taxon>
        <taxon>Batillariidae</taxon>
        <taxon>Batillaria</taxon>
    </lineage>
</organism>
<sequence>MQDHLLSRPGRAVQDTCDGIHFRVRFTCPIFHLSWHSQRPMNPPELPRRHVNTGHGEPNTPPTSRPPRNFDGSMKSSQTAGEGRGMVPRSTAVVFTCVHSQKLPCRLSIYSRYVCRESKTSRWPYYCQRVIFQE</sequence>
<dbReference type="AlphaFoldDB" id="A0ABD0JB77"/>
<dbReference type="EMBL" id="JACVVK020000523">
    <property type="protein sequence ID" value="KAK7468104.1"/>
    <property type="molecule type" value="Genomic_DNA"/>
</dbReference>
<evidence type="ECO:0000256" key="1">
    <source>
        <dbReference type="SAM" id="MobiDB-lite"/>
    </source>
</evidence>
<evidence type="ECO:0000313" key="3">
    <source>
        <dbReference type="Proteomes" id="UP001519460"/>
    </source>
</evidence>